<evidence type="ECO:0000313" key="2">
    <source>
        <dbReference type="Proteomes" id="UP000478052"/>
    </source>
</evidence>
<protein>
    <submittedName>
        <fullName evidence="1">Craniofacial development protein 2-like</fullName>
    </submittedName>
</protein>
<gene>
    <name evidence="1" type="ORF">FWK35_00007779</name>
</gene>
<sequence>MFLNGDAPMEEKTPEEKDEFYENLEQTLNETPWNKIRIFLGDFNAKIGKGKHIQNKHCLVLKIRIFPRKDIYKGTWKVPNGRYTNQIDHVMINTTFKNCIHEVKIVRGADCDLDHYLVKGKLKVKLKKMEVRKGNKGNLKSGYRYDDRETKKMKKPWFNTSCEEALNRKKED</sequence>
<dbReference type="Proteomes" id="UP000478052">
    <property type="component" value="Unassembled WGS sequence"/>
</dbReference>
<evidence type="ECO:0000313" key="1">
    <source>
        <dbReference type="EMBL" id="KAF0758787.1"/>
    </source>
</evidence>
<accession>A0A6G0YN75</accession>
<dbReference type="Gene3D" id="3.60.10.10">
    <property type="entry name" value="Endonuclease/exonuclease/phosphatase"/>
    <property type="match status" value="1"/>
</dbReference>
<proteinExistence type="predicted"/>
<keyword evidence="2" id="KW-1185">Reference proteome</keyword>
<reference evidence="1 2" key="1">
    <citation type="submission" date="2019-08" db="EMBL/GenBank/DDBJ databases">
        <title>Whole genome of Aphis craccivora.</title>
        <authorList>
            <person name="Voronova N.V."/>
            <person name="Shulinski R.S."/>
            <person name="Bandarenka Y.V."/>
            <person name="Zhorov D.G."/>
            <person name="Warner D."/>
        </authorList>
    </citation>
    <scope>NUCLEOTIDE SEQUENCE [LARGE SCALE GENOMIC DNA]</scope>
    <source>
        <strain evidence="1">180601</strain>
        <tissue evidence="1">Whole Body</tissue>
    </source>
</reference>
<dbReference type="EMBL" id="VUJU01003200">
    <property type="protein sequence ID" value="KAF0758787.1"/>
    <property type="molecule type" value="Genomic_DNA"/>
</dbReference>
<dbReference type="AlphaFoldDB" id="A0A6G0YN75"/>
<dbReference type="OrthoDB" id="6623528at2759"/>
<dbReference type="SUPFAM" id="SSF56219">
    <property type="entry name" value="DNase I-like"/>
    <property type="match status" value="1"/>
</dbReference>
<dbReference type="InterPro" id="IPR036691">
    <property type="entry name" value="Endo/exonu/phosph_ase_sf"/>
</dbReference>
<name>A0A6G0YN75_APHCR</name>
<comment type="caution">
    <text evidence="1">The sequence shown here is derived from an EMBL/GenBank/DDBJ whole genome shotgun (WGS) entry which is preliminary data.</text>
</comment>
<organism evidence="1 2">
    <name type="scientific">Aphis craccivora</name>
    <name type="common">Cowpea aphid</name>
    <dbReference type="NCBI Taxonomy" id="307492"/>
    <lineage>
        <taxon>Eukaryota</taxon>
        <taxon>Metazoa</taxon>
        <taxon>Ecdysozoa</taxon>
        <taxon>Arthropoda</taxon>
        <taxon>Hexapoda</taxon>
        <taxon>Insecta</taxon>
        <taxon>Pterygota</taxon>
        <taxon>Neoptera</taxon>
        <taxon>Paraneoptera</taxon>
        <taxon>Hemiptera</taxon>
        <taxon>Sternorrhyncha</taxon>
        <taxon>Aphidomorpha</taxon>
        <taxon>Aphidoidea</taxon>
        <taxon>Aphididae</taxon>
        <taxon>Aphidini</taxon>
        <taxon>Aphis</taxon>
        <taxon>Aphis</taxon>
    </lineage>
</organism>